<protein>
    <recommendedName>
        <fullName evidence="1">Beta-lactamase-related domain-containing protein</fullName>
    </recommendedName>
</protein>
<feature type="non-terminal residue" evidence="2">
    <location>
        <position position="227"/>
    </location>
</feature>
<gene>
    <name evidence="2" type="ORF">TELCIR_10883</name>
</gene>
<feature type="domain" description="Beta-lactamase-related" evidence="1">
    <location>
        <begin position="85"/>
        <end position="227"/>
    </location>
</feature>
<dbReference type="PANTHER" id="PTHR43319:SF1">
    <property type="entry name" value="BETA-LACTAMASE-RELATED DOMAIN-CONTAINING PROTEIN"/>
    <property type="match status" value="1"/>
</dbReference>
<dbReference type="OrthoDB" id="5946976at2759"/>
<dbReference type="InterPro" id="IPR001466">
    <property type="entry name" value="Beta-lactam-related"/>
</dbReference>
<dbReference type="PANTHER" id="PTHR43319">
    <property type="entry name" value="BETA-LACTAMASE-RELATED"/>
    <property type="match status" value="1"/>
</dbReference>
<dbReference type="Pfam" id="PF00144">
    <property type="entry name" value="Beta-lactamase"/>
    <property type="match status" value="1"/>
</dbReference>
<accession>A0A2G9UD41</accession>
<evidence type="ECO:0000259" key="1">
    <source>
        <dbReference type="Pfam" id="PF00144"/>
    </source>
</evidence>
<proteinExistence type="predicted"/>
<keyword evidence="3" id="KW-1185">Reference proteome</keyword>
<dbReference type="Gene3D" id="3.40.710.10">
    <property type="entry name" value="DD-peptidase/beta-lactamase superfamily"/>
    <property type="match status" value="1"/>
</dbReference>
<reference evidence="2 3" key="1">
    <citation type="submission" date="2015-09" db="EMBL/GenBank/DDBJ databases">
        <title>Draft genome of the parasitic nematode Teladorsagia circumcincta isolate WARC Sus (inbred).</title>
        <authorList>
            <person name="Mitreva M."/>
        </authorList>
    </citation>
    <scope>NUCLEOTIDE SEQUENCE [LARGE SCALE GENOMIC DNA]</scope>
    <source>
        <strain evidence="2 3">S</strain>
    </source>
</reference>
<evidence type="ECO:0000313" key="2">
    <source>
        <dbReference type="EMBL" id="PIO67370.1"/>
    </source>
</evidence>
<dbReference type="InterPro" id="IPR012338">
    <property type="entry name" value="Beta-lactam/transpept-like"/>
</dbReference>
<dbReference type="Proteomes" id="UP000230423">
    <property type="component" value="Unassembled WGS sequence"/>
</dbReference>
<dbReference type="SUPFAM" id="SSF56601">
    <property type="entry name" value="beta-lactamase/transpeptidase-like"/>
    <property type="match status" value="1"/>
</dbReference>
<name>A0A2G9UD41_TELCI</name>
<organism evidence="2 3">
    <name type="scientific">Teladorsagia circumcincta</name>
    <name type="common">Brown stomach worm</name>
    <name type="synonym">Ostertagia circumcincta</name>
    <dbReference type="NCBI Taxonomy" id="45464"/>
    <lineage>
        <taxon>Eukaryota</taxon>
        <taxon>Metazoa</taxon>
        <taxon>Ecdysozoa</taxon>
        <taxon>Nematoda</taxon>
        <taxon>Chromadorea</taxon>
        <taxon>Rhabditida</taxon>
        <taxon>Rhabditina</taxon>
        <taxon>Rhabditomorpha</taxon>
        <taxon>Strongyloidea</taxon>
        <taxon>Trichostrongylidae</taxon>
        <taxon>Teladorsagia</taxon>
    </lineage>
</organism>
<evidence type="ECO:0000313" key="3">
    <source>
        <dbReference type="Proteomes" id="UP000230423"/>
    </source>
</evidence>
<sequence length="227" mass="24954">MWKGENGSVTGGAASYAHAPVIVSRISGVGDQAEAIHFSGAVCMLPDLSGKNKYLWIAMVHAVPTVDGRILDPRFSGIDDVFRENFSMGLESAGACFAVYQNDRLVVDLWGGAQNRDTGQPWMENTMSVMFSTTKSLATTILAMVMDHEGVSYSRKVSEFWPEFAKNGKQDITIMNVVLHQAGLPYSDQMITREDVADWRRMSVYFENATPIWAPGSQAGYHALTFG</sequence>
<dbReference type="EMBL" id="KZ347640">
    <property type="protein sequence ID" value="PIO67370.1"/>
    <property type="molecule type" value="Genomic_DNA"/>
</dbReference>
<dbReference type="AlphaFoldDB" id="A0A2G9UD41"/>
<dbReference type="InterPro" id="IPR052907">
    <property type="entry name" value="Beta-lactamase/esterase"/>
</dbReference>